<gene>
    <name evidence="7" type="ORF">Cgig2_012484</name>
</gene>
<evidence type="ECO:0000256" key="1">
    <source>
        <dbReference type="ARBA" id="ARBA00022701"/>
    </source>
</evidence>
<dbReference type="GO" id="GO:0007018">
    <property type="term" value="P:microtubule-based movement"/>
    <property type="evidence" value="ECO:0007669"/>
    <property type="project" value="InterPro"/>
</dbReference>
<evidence type="ECO:0000259" key="6">
    <source>
        <dbReference type="PROSITE" id="PS50067"/>
    </source>
</evidence>
<dbReference type="SUPFAM" id="SSF47781">
    <property type="entry name" value="RuvA domain 2-like"/>
    <property type="match status" value="1"/>
</dbReference>
<evidence type="ECO:0000313" key="8">
    <source>
        <dbReference type="Proteomes" id="UP001153076"/>
    </source>
</evidence>
<dbReference type="InterPro" id="IPR027640">
    <property type="entry name" value="Kinesin-like_fam"/>
</dbReference>
<dbReference type="PANTHER" id="PTHR47969">
    <property type="entry name" value="CHROMOSOME-ASSOCIATED KINESIN KIF4A-RELATED"/>
    <property type="match status" value="1"/>
</dbReference>
<dbReference type="InterPro" id="IPR001752">
    <property type="entry name" value="Kinesin_motor_dom"/>
</dbReference>
<reference evidence="7" key="1">
    <citation type="submission" date="2022-04" db="EMBL/GenBank/DDBJ databases">
        <title>Carnegiea gigantea Genome sequencing and assembly v2.</title>
        <authorList>
            <person name="Copetti D."/>
            <person name="Sanderson M.J."/>
            <person name="Burquez A."/>
            <person name="Wojciechowski M.F."/>
        </authorList>
    </citation>
    <scope>NUCLEOTIDE SEQUENCE</scope>
    <source>
        <strain evidence="7">SGP5-SGP5p</strain>
        <tissue evidence="7">Aerial part</tissue>
    </source>
</reference>
<dbReference type="SUPFAM" id="SSF52540">
    <property type="entry name" value="P-loop containing nucleoside triphosphate hydrolases"/>
    <property type="match status" value="1"/>
</dbReference>
<accession>A0A9Q1K6B0</accession>
<dbReference type="InterPro" id="IPR027417">
    <property type="entry name" value="P-loop_NTPase"/>
</dbReference>
<keyword evidence="4" id="KW-0067">ATP-binding</keyword>
<dbReference type="OrthoDB" id="3176171at2759"/>
<comment type="caution">
    <text evidence="7">The sequence shown here is derived from an EMBL/GenBank/DDBJ whole genome shotgun (WGS) entry which is preliminary data.</text>
</comment>
<dbReference type="Pfam" id="PF00225">
    <property type="entry name" value="Kinesin"/>
    <property type="match status" value="1"/>
</dbReference>
<dbReference type="EMBL" id="JAKOGI010000311">
    <property type="protein sequence ID" value="KAJ8437215.1"/>
    <property type="molecule type" value="Genomic_DNA"/>
</dbReference>
<feature type="region of interest" description="Disordered" evidence="5">
    <location>
        <begin position="476"/>
        <end position="504"/>
    </location>
</feature>
<dbReference type="GO" id="GO:0005524">
    <property type="term" value="F:ATP binding"/>
    <property type="evidence" value="ECO:0007669"/>
    <property type="project" value="UniProtKB-UniRule"/>
</dbReference>
<dbReference type="PROSITE" id="PS50067">
    <property type="entry name" value="KINESIN_MOTOR_2"/>
    <property type="match status" value="1"/>
</dbReference>
<dbReference type="Proteomes" id="UP001153076">
    <property type="component" value="Unassembled WGS sequence"/>
</dbReference>
<feature type="domain" description="Kinesin motor" evidence="6">
    <location>
        <begin position="8"/>
        <end position="340"/>
    </location>
</feature>
<keyword evidence="2 4" id="KW-0505">Motor protein</keyword>
<dbReference type="GO" id="GO:0008017">
    <property type="term" value="F:microtubule binding"/>
    <property type="evidence" value="ECO:0007669"/>
    <property type="project" value="InterPro"/>
</dbReference>
<keyword evidence="4" id="KW-0547">Nucleotide-binding</keyword>
<proteinExistence type="inferred from homology"/>
<dbReference type="GO" id="GO:0005875">
    <property type="term" value="C:microtubule associated complex"/>
    <property type="evidence" value="ECO:0007669"/>
    <property type="project" value="TreeGrafter"/>
</dbReference>
<dbReference type="PANTHER" id="PTHR47969:SF9">
    <property type="entry name" value="KINESIN-LIKE PROTEIN"/>
    <property type="match status" value="1"/>
</dbReference>
<dbReference type="GO" id="GO:0003777">
    <property type="term" value="F:microtubule motor activity"/>
    <property type="evidence" value="ECO:0007669"/>
    <property type="project" value="InterPro"/>
</dbReference>
<feature type="binding site" evidence="4">
    <location>
        <begin position="109"/>
        <end position="116"/>
    </location>
    <ligand>
        <name>ATP</name>
        <dbReference type="ChEBI" id="CHEBI:30616"/>
    </ligand>
</feature>
<protein>
    <recommendedName>
        <fullName evidence="6">Kinesin motor domain-containing protein</fullName>
    </recommendedName>
</protein>
<dbReference type="GO" id="GO:0051231">
    <property type="term" value="P:spindle elongation"/>
    <property type="evidence" value="ECO:0007669"/>
    <property type="project" value="TreeGrafter"/>
</dbReference>
<dbReference type="PRINTS" id="PR00380">
    <property type="entry name" value="KINESINHEAVY"/>
</dbReference>
<dbReference type="InterPro" id="IPR010994">
    <property type="entry name" value="RuvA_2-like"/>
</dbReference>
<dbReference type="GO" id="GO:0005874">
    <property type="term" value="C:microtubule"/>
    <property type="evidence" value="ECO:0007669"/>
    <property type="project" value="UniProtKB-KW"/>
</dbReference>
<evidence type="ECO:0000313" key="7">
    <source>
        <dbReference type="EMBL" id="KAJ8437215.1"/>
    </source>
</evidence>
<keyword evidence="8" id="KW-1185">Reference proteome</keyword>
<dbReference type="Pfam" id="PF12836">
    <property type="entry name" value="HHH_3"/>
    <property type="match status" value="1"/>
</dbReference>
<dbReference type="SMART" id="SM00129">
    <property type="entry name" value="KISc"/>
    <property type="match status" value="1"/>
</dbReference>
<evidence type="ECO:0000256" key="5">
    <source>
        <dbReference type="SAM" id="MobiDB-lite"/>
    </source>
</evidence>
<dbReference type="Gene3D" id="1.10.150.280">
    <property type="entry name" value="AF1531-like domain"/>
    <property type="match status" value="1"/>
</dbReference>
<dbReference type="InterPro" id="IPR036961">
    <property type="entry name" value="Kinesin_motor_dom_sf"/>
</dbReference>
<organism evidence="7 8">
    <name type="scientific">Carnegiea gigantea</name>
    <dbReference type="NCBI Taxonomy" id="171969"/>
    <lineage>
        <taxon>Eukaryota</taxon>
        <taxon>Viridiplantae</taxon>
        <taxon>Streptophyta</taxon>
        <taxon>Embryophyta</taxon>
        <taxon>Tracheophyta</taxon>
        <taxon>Spermatophyta</taxon>
        <taxon>Magnoliopsida</taxon>
        <taxon>eudicotyledons</taxon>
        <taxon>Gunneridae</taxon>
        <taxon>Pentapetalae</taxon>
        <taxon>Caryophyllales</taxon>
        <taxon>Cactineae</taxon>
        <taxon>Cactaceae</taxon>
        <taxon>Cactoideae</taxon>
        <taxon>Echinocereeae</taxon>
        <taxon>Carnegiea</taxon>
    </lineage>
</organism>
<comment type="similarity">
    <text evidence="3">Belongs to the TRAFAC class myosin-kinesin ATPase superfamily. Kinesin family. KIN-10 subfamily.</text>
</comment>
<feature type="region of interest" description="Disordered" evidence="5">
    <location>
        <begin position="427"/>
        <end position="456"/>
    </location>
</feature>
<evidence type="ECO:0000256" key="2">
    <source>
        <dbReference type="ARBA" id="ARBA00023175"/>
    </source>
</evidence>
<dbReference type="Gene3D" id="3.40.850.10">
    <property type="entry name" value="Kinesin motor domain"/>
    <property type="match status" value="1"/>
</dbReference>
<dbReference type="FunFam" id="1.10.150.280:FF:000003">
    <property type="entry name" value="Kinesin-like protein KIN-10C"/>
    <property type="match status" value="1"/>
</dbReference>
<keyword evidence="1" id="KW-0493">Microtubule</keyword>
<evidence type="ECO:0000256" key="4">
    <source>
        <dbReference type="PROSITE-ProRule" id="PRU00283"/>
    </source>
</evidence>
<dbReference type="GO" id="GO:0007052">
    <property type="term" value="P:mitotic spindle organization"/>
    <property type="evidence" value="ECO:0007669"/>
    <property type="project" value="TreeGrafter"/>
</dbReference>
<evidence type="ECO:0000256" key="3">
    <source>
        <dbReference type="ARBA" id="ARBA00061615"/>
    </source>
</evidence>
<sequence length="696" mass="76294">MGPNTGAKARIVARIRGQSKKEAEFFDGVSMSKQPWISVQKPDEKSNSNLVGRVKISLELEKTTSGKQSYDVDECYEQDVGTEEIFSREIKPLIPGLFGGQNITVFAYGPRNSGKTYTIQGTHKEFGLAALTIDSILPRVEEEGKVITVSVFEVHQDRVIDLLDSKKPEVSVFEDGQGKIRLKGLSKVKVNSLCEFQKIRPAANAHKASQKTIFERPHRSHIGCIVHIVSPQTENSNAQLVGKINFIDLASYEDSRRKSSDGFSLSETTRINKSLFAVHNVLYALNANEARVPYRESKLTRMLQDSLGGVNRALMVTCMNPSFCPETVQTISIASRSCQAGFLACLDPGKSSRSATEIGMSSPQVSKPASKVGTKTSMFSPRVIKPMSASASAKKQGGGSLLRMTLKKSSILASEVRGRKLFDEVNQSKNGQLGNTLPEVASAVESSTQNEDETCPETAAIVGSLTETELMLPQENEPAFESSSLEEETPAPNASDDTDSSHLPLPEDVVQVENNDVAATPSAYQTPKTCNFLLEDKENKCLSLNNTASPPLSARIRELSNNLKSLCVSTESSLKIAQDSSIRSQLINEIFEPKTPVRVDDTHEIANIASPWENFQMRGSGMKDSLVREYLKFLNSASKEELKGLKGIGEKRATYILEMRQESPEPFKKLEDLKDIGLSEKQINGMLKKVAGDLFA</sequence>
<dbReference type="AlphaFoldDB" id="A0A9Q1K6B0"/>
<name>A0A9Q1K6B0_9CARY</name>